<reference evidence="1 2" key="1">
    <citation type="journal article" date="2019" name="Int. J. Syst. Evol. Microbiol.">
        <title>The Global Catalogue of Microorganisms (GCM) 10K type strain sequencing project: providing services to taxonomists for standard genome sequencing and annotation.</title>
        <authorList>
            <consortium name="The Broad Institute Genomics Platform"/>
            <consortium name="The Broad Institute Genome Sequencing Center for Infectious Disease"/>
            <person name="Wu L."/>
            <person name="Ma J."/>
        </authorList>
    </citation>
    <scope>NUCLEOTIDE SEQUENCE [LARGE SCALE GENOMIC DNA]</scope>
    <source>
        <strain evidence="1 2">JCM 3272</strain>
    </source>
</reference>
<evidence type="ECO:0000313" key="2">
    <source>
        <dbReference type="Proteomes" id="UP001501444"/>
    </source>
</evidence>
<accession>A0ABN3FWV0</accession>
<proteinExistence type="predicted"/>
<organism evidence="1 2">
    <name type="scientific">Dactylosporangium salmoneum</name>
    <dbReference type="NCBI Taxonomy" id="53361"/>
    <lineage>
        <taxon>Bacteria</taxon>
        <taxon>Bacillati</taxon>
        <taxon>Actinomycetota</taxon>
        <taxon>Actinomycetes</taxon>
        <taxon>Micromonosporales</taxon>
        <taxon>Micromonosporaceae</taxon>
        <taxon>Dactylosporangium</taxon>
    </lineage>
</organism>
<comment type="caution">
    <text evidence="1">The sequence shown here is derived from an EMBL/GenBank/DDBJ whole genome shotgun (WGS) entry which is preliminary data.</text>
</comment>
<sequence>MTDRSPAQALLAERLDGVRDARQIVLRAPVGTGVVRTLAQLVTRKAADGLVLIVSPLNALLDQWSNVLEQQPGTEVIHHLTADLALELASETSDLPGHGILLAARSAIRRGPVGAALRRLNLALMFFDGLPNAAARSEEVDVIRRAQQVIILDHKDSPKFPAWLDTNPGPGHPG</sequence>
<gene>
    <name evidence="1" type="ORF">GCM10010170_021230</name>
</gene>
<evidence type="ECO:0000313" key="1">
    <source>
        <dbReference type="EMBL" id="GAA2339257.1"/>
    </source>
</evidence>
<dbReference type="Proteomes" id="UP001501444">
    <property type="component" value="Unassembled WGS sequence"/>
</dbReference>
<dbReference type="RefSeq" id="WP_344612129.1">
    <property type="nucleotide sequence ID" value="NZ_BAAARV010000019.1"/>
</dbReference>
<protein>
    <submittedName>
        <fullName evidence="1">Uncharacterized protein</fullName>
    </submittedName>
</protein>
<name>A0ABN3FWV0_9ACTN</name>
<keyword evidence="2" id="KW-1185">Reference proteome</keyword>
<dbReference type="EMBL" id="BAAARV010000019">
    <property type="protein sequence ID" value="GAA2339257.1"/>
    <property type="molecule type" value="Genomic_DNA"/>
</dbReference>